<proteinExistence type="predicted"/>
<dbReference type="Pfam" id="PF08241">
    <property type="entry name" value="Methyltransf_11"/>
    <property type="match status" value="1"/>
</dbReference>
<dbReference type="GO" id="GO:0008757">
    <property type="term" value="F:S-adenosylmethionine-dependent methyltransferase activity"/>
    <property type="evidence" value="ECO:0007669"/>
    <property type="project" value="InterPro"/>
</dbReference>
<protein>
    <submittedName>
        <fullName evidence="2">SAM-dependent methyltransferase</fullName>
    </submittedName>
</protein>
<comment type="caution">
    <text evidence="2">The sequence shown here is derived from an EMBL/GenBank/DDBJ whole genome shotgun (WGS) entry which is preliminary data.</text>
</comment>
<dbReference type="GO" id="GO:0032259">
    <property type="term" value="P:methylation"/>
    <property type="evidence" value="ECO:0007669"/>
    <property type="project" value="UniProtKB-KW"/>
</dbReference>
<accession>A0A7W8FZB3</accession>
<evidence type="ECO:0000313" key="3">
    <source>
        <dbReference type="Proteomes" id="UP000521199"/>
    </source>
</evidence>
<keyword evidence="3" id="KW-1185">Reference proteome</keyword>
<dbReference type="PANTHER" id="PTHR45180">
    <property type="entry name" value="OS01G0307686 PROTEIN"/>
    <property type="match status" value="1"/>
</dbReference>
<dbReference type="RefSeq" id="WP_183960474.1">
    <property type="nucleotide sequence ID" value="NZ_JACHHP010000002.1"/>
</dbReference>
<dbReference type="CDD" id="cd02440">
    <property type="entry name" value="AdoMet_MTases"/>
    <property type="match status" value="1"/>
</dbReference>
<dbReference type="PANTHER" id="PTHR45180:SF1">
    <property type="entry name" value="OS01G0307686 PROTEIN"/>
    <property type="match status" value="1"/>
</dbReference>
<dbReference type="InterPro" id="IPR029063">
    <property type="entry name" value="SAM-dependent_MTases_sf"/>
</dbReference>
<gene>
    <name evidence="2" type="ORF">HNQ52_001495</name>
</gene>
<name>A0A7W8FZB3_9GAMM</name>
<keyword evidence="2" id="KW-0808">Transferase</keyword>
<dbReference type="InterPro" id="IPR013216">
    <property type="entry name" value="Methyltransf_11"/>
</dbReference>
<dbReference type="AlphaFoldDB" id="A0A7W8FZB3"/>
<dbReference type="EMBL" id="JACHHP010000002">
    <property type="protein sequence ID" value="MBB5207966.1"/>
    <property type="molecule type" value="Genomic_DNA"/>
</dbReference>
<dbReference type="Gene3D" id="3.40.50.150">
    <property type="entry name" value="Vaccinia Virus protein VP39"/>
    <property type="match status" value="1"/>
</dbReference>
<organism evidence="2 3">
    <name type="scientific">Chiayiivirga flava</name>
    <dbReference type="NCBI Taxonomy" id="659595"/>
    <lineage>
        <taxon>Bacteria</taxon>
        <taxon>Pseudomonadati</taxon>
        <taxon>Pseudomonadota</taxon>
        <taxon>Gammaproteobacteria</taxon>
        <taxon>Lysobacterales</taxon>
        <taxon>Lysobacteraceae</taxon>
        <taxon>Chiayiivirga</taxon>
    </lineage>
</organism>
<keyword evidence="2" id="KW-0489">Methyltransferase</keyword>
<evidence type="ECO:0000313" key="2">
    <source>
        <dbReference type="EMBL" id="MBB5207966.1"/>
    </source>
</evidence>
<dbReference type="Proteomes" id="UP000521199">
    <property type="component" value="Unassembled WGS sequence"/>
</dbReference>
<sequence length="250" mass="27652">MTRTFKDHFSGHAATYARARPTYPDALFDWLAGVPARRGLAWDAGCGNGQATVALARVFERVLGTDPSAEQIAQAAPAGNVEYRVEPAEAPTLADGSVDLVTVAQALHWFDLPAFYAQVRRVLADDGAIAVWSYGLSQVSRDVDAAFMRLYDQWLGNYWPPERRHIENGYAELEFPFARVDGVPAFEMAVTWTLGQYLAYLGTWSATQRYKAATGVDPIERIAPEFAAAWGEADTRVVRWPLVLRVGRQA</sequence>
<feature type="domain" description="Methyltransferase type 11" evidence="1">
    <location>
        <begin position="43"/>
        <end position="130"/>
    </location>
</feature>
<evidence type="ECO:0000259" key="1">
    <source>
        <dbReference type="Pfam" id="PF08241"/>
    </source>
</evidence>
<dbReference type="SUPFAM" id="SSF53335">
    <property type="entry name" value="S-adenosyl-L-methionine-dependent methyltransferases"/>
    <property type="match status" value="1"/>
</dbReference>
<reference evidence="2 3" key="1">
    <citation type="submission" date="2020-08" db="EMBL/GenBank/DDBJ databases">
        <title>Genomic Encyclopedia of Type Strains, Phase IV (KMG-IV): sequencing the most valuable type-strain genomes for metagenomic binning, comparative biology and taxonomic classification.</title>
        <authorList>
            <person name="Goeker M."/>
        </authorList>
    </citation>
    <scope>NUCLEOTIDE SEQUENCE [LARGE SCALE GENOMIC DNA]</scope>
    <source>
        <strain evidence="2 3">DSM 24163</strain>
    </source>
</reference>